<evidence type="ECO:0000256" key="8">
    <source>
        <dbReference type="ARBA" id="ARBA00022989"/>
    </source>
</evidence>
<keyword evidence="9 11" id="KW-0472">Membrane</keyword>
<evidence type="ECO:0000256" key="7">
    <source>
        <dbReference type="ARBA" id="ARBA00022927"/>
    </source>
</evidence>
<dbReference type="GO" id="GO:0055085">
    <property type="term" value="P:transmembrane transport"/>
    <property type="evidence" value="ECO:0007669"/>
    <property type="project" value="InterPro"/>
</dbReference>
<comment type="subcellular location">
    <subcellularLocation>
        <location evidence="1">Cell inner membrane</location>
        <topology evidence="1">Single-pass membrane protein</topology>
        <orientation evidence="1">Periplasmic side</orientation>
    </subcellularLocation>
</comment>
<dbReference type="SUPFAM" id="SSF74653">
    <property type="entry name" value="TolA/TonB C-terminal domain"/>
    <property type="match status" value="1"/>
</dbReference>
<keyword evidence="14" id="KW-1185">Reference proteome</keyword>
<dbReference type="AlphaFoldDB" id="A0A266Q6Q9"/>
<dbReference type="InterPro" id="IPR037682">
    <property type="entry name" value="TonB_C"/>
</dbReference>
<dbReference type="Pfam" id="PF03544">
    <property type="entry name" value="TonB_C"/>
    <property type="match status" value="1"/>
</dbReference>
<evidence type="ECO:0000256" key="5">
    <source>
        <dbReference type="ARBA" id="ARBA00022519"/>
    </source>
</evidence>
<dbReference type="InterPro" id="IPR006260">
    <property type="entry name" value="TonB/TolA_C"/>
</dbReference>
<dbReference type="InterPro" id="IPR051045">
    <property type="entry name" value="TonB-dependent_transducer"/>
</dbReference>
<feature type="region of interest" description="Disordered" evidence="10">
    <location>
        <begin position="103"/>
        <end position="125"/>
    </location>
</feature>
<dbReference type="PROSITE" id="PS52015">
    <property type="entry name" value="TONB_CTD"/>
    <property type="match status" value="1"/>
</dbReference>
<feature type="domain" description="TonB C-terminal" evidence="12">
    <location>
        <begin position="107"/>
        <end position="200"/>
    </location>
</feature>
<evidence type="ECO:0000256" key="10">
    <source>
        <dbReference type="SAM" id="MobiDB-lite"/>
    </source>
</evidence>
<reference evidence="14" key="1">
    <citation type="submission" date="2017-05" db="EMBL/GenBank/DDBJ databases">
        <authorList>
            <person name="Barney B.M."/>
        </authorList>
    </citation>
    <scope>NUCLEOTIDE SEQUENCE [LARGE SCALE GENOMIC DNA]</scope>
    <source>
        <strain evidence="14">PSBB022</strain>
    </source>
</reference>
<proteinExistence type="inferred from homology"/>
<keyword evidence="3" id="KW-0813">Transport</keyword>
<dbReference type="GO" id="GO:0015031">
    <property type="term" value="P:protein transport"/>
    <property type="evidence" value="ECO:0007669"/>
    <property type="project" value="UniProtKB-KW"/>
</dbReference>
<keyword evidence="4" id="KW-1003">Cell membrane</keyword>
<keyword evidence="6 11" id="KW-0812">Transmembrane</keyword>
<dbReference type="GO" id="GO:0005886">
    <property type="term" value="C:plasma membrane"/>
    <property type="evidence" value="ECO:0007669"/>
    <property type="project" value="UniProtKB-SubCell"/>
</dbReference>
<evidence type="ECO:0000259" key="12">
    <source>
        <dbReference type="PROSITE" id="PS52015"/>
    </source>
</evidence>
<dbReference type="EMBL" id="NHNI01000001">
    <property type="protein sequence ID" value="OZY85535.1"/>
    <property type="molecule type" value="Genomic_DNA"/>
</dbReference>
<evidence type="ECO:0000313" key="14">
    <source>
        <dbReference type="Proteomes" id="UP000216101"/>
    </source>
</evidence>
<name>A0A266Q6Q9_9GAMM</name>
<evidence type="ECO:0000313" key="13">
    <source>
        <dbReference type="EMBL" id="OZY85535.1"/>
    </source>
</evidence>
<evidence type="ECO:0000256" key="9">
    <source>
        <dbReference type="ARBA" id="ARBA00023136"/>
    </source>
</evidence>
<evidence type="ECO:0000256" key="11">
    <source>
        <dbReference type="SAM" id="Phobius"/>
    </source>
</evidence>
<evidence type="ECO:0000256" key="6">
    <source>
        <dbReference type="ARBA" id="ARBA00022692"/>
    </source>
</evidence>
<evidence type="ECO:0000256" key="3">
    <source>
        <dbReference type="ARBA" id="ARBA00022448"/>
    </source>
</evidence>
<dbReference type="PANTHER" id="PTHR33446:SF2">
    <property type="entry name" value="PROTEIN TONB"/>
    <property type="match status" value="1"/>
</dbReference>
<evidence type="ECO:0000256" key="4">
    <source>
        <dbReference type="ARBA" id="ARBA00022475"/>
    </source>
</evidence>
<dbReference type="NCBIfam" id="TIGR01352">
    <property type="entry name" value="tonB_Cterm"/>
    <property type="match status" value="1"/>
</dbReference>
<sequence length="200" mass="21951">MSYNANKTFSQRFSGIIFVVLFHVAVIYGLASGLGSDAMNLVKQQIDAKIIEEAPPPETEAPPPPPPDFVPPPPDFVPPPDIDFAPDVAPTNANAITVSRKPVEVKVTPPRPPKKGLSRPPYPSASLRLSEEGAVGLALYLREDGKVVDGKIESSSGFERLDSAALKHAIRSWKFEPCTKENQPVACWHRIKFRFKIDQQ</sequence>
<dbReference type="Proteomes" id="UP000216101">
    <property type="component" value="Unassembled WGS sequence"/>
</dbReference>
<evidence type="ECO:0000256" key="1">
    <source>
        <dbReference type="ARBA" id="ARBA00004383"/>
    </source>
</evidence>
<protein>
    <recommendedName>
        <fullName evidence="12">TonB C-terminal domain-containing protein</fullName>
    </recommendedName>
</protein>
<feature type="transmembrane region" description="Helical" evidence="11">
    <location>
        <begin position="12"/>
        <end position="31"/>
    </location>
</feature>
<evidence type="ECO:0000256" key="2">
    <source>
        <dbReference type="ARBA" id="ARBA00006555"/>
    </source>
</evidence>
<dbReference type="Gene3D" id="3.30.1150.10">
    <property type="match status" value="1"/>
</dbReference>
<comment type="similarity">
    <text evidence="2">Belongs to the TonB family.</text>
</comment>
<keyword evidence="7" id="KW-0653">Protein transport</keyword>
<gene>
    <name evidence="13" type="ORF">CBP51_00330</name>
</gene>
<keyword evidence="8 11" id="KW-1133">Transmembrane helix</keyword>
<organism evidence="13 14">
    <name type="scientific">Cellvibrio mixtus</name>
    <dbReference type="NCBI Taxonomy" id="39650"/>
    <lineage>
        <taxon>Bacteria</taxon>
        <taxon>Pseudomonadati</taxon>
        <taxon>Pseudomonadota</taxon>
        <taxon>Gammaproteobacteria</taxon>
        <taxon>Cellvibrionales</taxon>
        <taxon>Cellvibrionaceae</taxon>
        <taxon>Cellvibrio</taxon>
    </lineage>
</organism>
<comment type="caution">
    <text evidence="13">The sequence shown here is derived from an EMBL/GenBank/DDBJ whole genome shotgun (WGS) entry which is preliminary data.</text>
</comment>
<accession>A0A266Q6Q9</accession>
<dbReference type="PANTHER" id="PTHR33446">
    <property type="entry name" value="PROTEIN TONB-RELATED"/>
    <property type="match status" value="1"/>
</dbReference>
<keyword evidence="5" id="KW-0997">Cell inner membrane</keyword>